<dbReference type="InterPro" id="IPR009366">
    <property type="entry name" value="Protein_Veg"/>
</dbReference>
<dbReference type="Pfam" id="PF06257">
    <property type="entry name" value="VEG"/>
    <property type="match status" value="1"/>
</dbReference>
<evidence type="ECO:0000313" key="1">
    <source>
        <dbReference type="EMBL" id="MBC8541135.1"/>
    </source>
</evidence>
<reference evidence="1" key="1">
    <citation type="submission" date="2020-08" db="EMBL/GenBank/DDBJ databases">
        <title>Genome public.</title>
        <authorList>
            <person name="Liu C."/>
            <person name="Sun Q."/>
        </authorList>
    </citation>
    <scope>NUCLEOTIDE SEQUENCE</scope>
    <source>
        <strain evidence="1">H8</strain>
    </source>
</reference>
<dbReference type="Gene3D" id="2.30.30.100">
    <property type="match status" value="1"/>
</dbReference>
<dbReference type="EMBL" id="JACRSU010000003">
    <property type="protein sequence ID" value="MBC8541135.1"/>
    <property type="molecule type" value="Genomic_DNA"/>
</dbReference>
<dbReference type="RefSeq" id="WP_249313019.1">
    <property type="nucleotide sequence ID" value="NZ_JACRSU010000003.1"/>
</dbReference>
<dbReference type="GO" id="GO:0006355">
    <property type="term" value="P:regulation of DNA-templated transcription"/>
    <property type="evidence" value="ECO:0007669"/>
    <property type="project" value="InterPro"/>
</dbReference>
<accession>A0A926DLG3</accession>
<evidence type="ECO:0000313" key="2">
    <source>
        <dbReference type="Proteomes" id="UP000611762"/>
    </source>
</evidence>
<sequence>MINKNDLERVRTLIENNIGSHIKITVKKGRKRVVVRYGTINAVYPFTFNVTLESISDFADASRNVSLNYSDVLTDAVSLSLTESGEEIG</sequence>
<protein>
    <submittedName>
        <fullName evidence="1">Veg family protein</fullName>
    </submittedName>
</protein>
<comment type="caution">
    <text evidence="1">The sequence shown here is derived from an EMBL/GenBank/DDBJ whole genome shotgun (WGS) entry which is preliminary data.</text>
</comment>
<dbReference type="PANTHER" id="PTHR40026">
    <property type="entry name" value="PROTEIN VEG"/>
    <property type="match status" value="1"/>
</dbReference>
<gene>
    <name evidence="1" type="ORF">H8698_09135</name>
</gene>
<name>A0A926DLG3_9FIRM</name>
<dbReference type="AlphaFoldDB" id="A0A926DLG3"/>
<dbReference type="PANTHER" id="PTHR40026:SF1">
    <property type="entry name" value="PROTEIN VEG"/>
    <property type="match status" value="1"/>
</dbReference>
<proteinExistence type="predicted"/>
<organism evidence="1 2">
    <name type="scientific">Congzhengia minquanensis</name>
    <dbReference type="NCBI Taxonomy" id="2763657"/>
    <lineage>
        <taxon>Bacteria</taxon>
        <taxon>Bacillati</taxon>
        <taxon>Bacillota</taxon>
        <taxon>Clostridia</taxon>
        <taxon>Eubacteriales</taxon>
        <taxon>Oscillospiraceae</taxon>
        <taxon>Congzhengia</taxon>
    </lineage>
</organism>
<dbReference type="Proteomes" id="UP000611762">
    <property type="component" value="Unassembled WGS sequence"/>
</dbReference>
<keyword evidence="2" id="KW-1185">Reference proteome</keyword>